<name>U4L246_PYROM</name>
<sequence>MPLPPHREDSGYQSSTSTSCTADVARPVARNPAEVVNVIEEPEPEDERPEPEDEGVEYYSLLAVIWTATLIAWLMGMADTLTALTIAQVFGCLVLVLKIDDMRYEELDRDFFHQERLKEFYIWCENLANSLWQPVRIAWARFVETIKDINDKFERGLQELFGDLFIAG</sequence>
<keyword evidence="2" id="KW-1133">Transmembrane helix</keyword>
<dbReference type="Proteomes" id="UP000018144">
    <property type="component" value="Unassembled WGS sequence"/>
</dbReference>
<organism evidence="3 4">
    <name type="scientific">Pyronema omphalodes (strain CBS 100304)</name>
    <name type="common">Pyronema confluens</name>
    <dbReference type="NCBI Taxonomy" id="1076935"/>
    <lineage>
        <taxon>Eukaryota</taxon>
        <taxon>Fungi</taxon>
        <taxon>Dikarya</taxon>
        <taxon>Ascomycota</taxon>
        <taxon>Pezizomycotina</taxon>
        <taxon>Pezizomycetes</taxon>
        <taxon>Pezizales</taxon>
        <taxon>Pyronemataceae</taxon>
        <taxon>Pyronema</taxon>
    </lineage>
</organism>
<reference evidence="3 4" key="1">
    <citation type="journal article" date="2013" name="PLoS Genet.">
        <title>The genome and development-dependent transcriptomes of Pyronema confluens: a window into fungal evolution.</title>
        <authorList>
            <person name="Traeger S."/>
            <person name="Altegoer F."/>
            <person name="Freitag M."/>
            <person name="Gabaldon T."/>
            <person name="Kempken F."/>
            <person name="Kumar A."/>
            <person name="Marcet-Houben M."/>
            <person name="Poggeler S."/>
            <person name="Stajich J.E."/>
            <person name="Nowrousian M."/>
        </authorList>
    </citation>
    <scope>NUCLEOTIDE SEQUENCE [LARGE SCALE GENOMIC DNA]</scope>
    <source>
        <strain evidence="4">CBS 100304</strain>
        <tissue evidence="3">Vegetative mycelium</tissue>
    </source>
</reference>
<dbReference type="EMBL" id="HF935493">
    <property type="protein sequence ID" value="CCX09716.1"/>
    <property type="molecule type" value="Genomic_DNA"/>
</dbReference>
<feature type="transmembrane region" description="Helical" evidence="2">
    <location>
        <begin position="81"/>
        <end position="99"/>
    </location>
</feature>
<evidence type="ECO:0000256" key="2">
    <source>
        <dbReference type="SAM" id="Phobius"/>
    </source>
</evidence>
<protein>
    <submittedName>
        <fullName evidence="3">Uncharacterized protein</fullName>
    </submittedName>
</protein>
<evidence type="ECO:0000313" key="4">
    <source>
        <dbReference type="Proteomes" id="UP000018144"/>
    </source>
</evidence>
<gene>
    <name evidence="3" type="ORF">PCON_09309</name>
</gene>
<proteinExistence type="predicted"/>
<keyword evidence="2" id="KW-0472">Membrane</keyword>
<dbReference type="AlphaFoldDB" id="U4L246"/>
<dbReference type="OrthoDB" id="10382866at2759"/>
<accession>U4L246</accession>
<feature type="compositionally biased region" description="Polar residues" evidence="1">
    <location>
        <begin position="11"/>
        <end position="21"/>
    </location>
</feature>
<feature type="region of interest" description="Disordered" evidence="1">
    <location>
        <begin position="1"/>
        <end position="28"/>
    </location>
</feature>
<keyword evidence="4" id="KW-1185">Reference proteome</keyword>
<evidence type="ECO:0000313" key="3">
    <source>
        <dbReference type="EMBL" id="CCX09716.1"/>
    </source>
</evidence>
<keyword evidence="2" id="KW-0812">Transmembrane</keyword>
<feature type="compositionally biased region" description="Basic and acidic residues" evidence="1">
    <location>
        <begin position="1"/>
        <end position="10"/>
    </location>
</feature>
<evidence type="ECO:0000256" key="1">
    <source>
        <dbReference type="SAM" id="MobiDB-lite"/>
    </source>
</evidence>
<dbReference type="PROSITE" id="PS51257">
    <property type="entry name" value="PROKAR_LIPOPROTEIN"/>
    <property type="match status" value="1"/>
</dbReference>